<proteinExistence type="predicted"/>
<dbReference type="Gene3D" id="1.20.1250.20">
    <property type="entry name" value="MFS general substrate transporter like domains"/>
    <property type="match status" value="1"/>
</dbReference>
<sequence length="1741" mass="192831">MDVSSTPQNIPSPDPDESKIIGEVEKGKTVSIFESQALNQGLEKTETQFPITEDLPEDAFAAGPDNPFNWSKKRKWMVVATVSCMMLLNVIATMACTPAIPLILDDFKTQNQSYYVLIVSIWELGECLGPFFIGPLADHYGRLPVWHVCNIIYVGCSLISGFSSNISMLLIFRVLNGFVAAPLTLGPTIVSDMFSPEQRGGALGIAQLIPLTGLSWGPIIGSAVLGNGRSWRWIFWVLAITVGGVEICSIISTPETHYATVRRRCNKDESLAGRPKFELIMVLRAFKIWFFYPIAFVIAVQYASLWGFGYIIFTTLTEFENQYNILPENSGLYCLGWGLGYALGLFVGGTVSDWYIRRKKASRGSTQAQDRIPLAIAGGIIAAFGFFLYGWTVQTKVHLIAPVLASTIQNFGTAVVSISCKVYLVDAFPDYAASAIGAGSILMSLCGALIPLAGPPLYTSLGYGWGNSILGFITLALTPLPFTVLKLTMQGKSSGTLTRRFDQPYPLALVAWAILSATYSADNEASIDILGHSQRRDVVHIQFQVDDGDTVENVYNQILEELAAGKSNECSIKIGIDGVQPSKDLNFPNGAKAFKEASSGLPKVLTAANIDAAVYELVEEATYDLAITLDSGEGGKNKFHLRACSKSSLAQSELDLILTRCKDLIIQLHGAMHKRIQELDLLITSDRENLSAMNEGMPPVEYAFVHELVAQQARLTPNNEAICAWDGSLTYEELEQKASGLAKHLVQRGVNVRSWVPLLFGKSKWHIVSMLAVMKTGAAFVSLDVTMPVGRIANVLKQLDSISLALTSADQHRKFQGIVDSVVVFHEKLTTLDTLGGVLPAPGVEDGIHYDQPVYVIFTSGSTGIPKGAVIEHRNLTTQIKALNQELNFSSDMRSFQLNMLNFDFCISEIFCPLLCGGCVCIPSEWSRFNDIPGAVDSLNANLISLSPTLLSTMSITDFPKLKSILLSGERVWKDLNDLWTDAGKKVMHMYGPTECTVASCFLDTSIKPHYTGLIGSTYANKFWIVDSQNSDKLQPLGAPGEILIEGPTVGRGYLGDLKKTEEIFIAPPIWFSSICQRKPIRFYKTGDLGRLTKHGEYEIVGRKDSQIKIRGWRIEVLEIEHQIRLASGFGAAVEVRNPTLVPGQEQLVAFLELQKSRDHESTTADVDVLWKELESNETQFSKMIGQLEARLRDILPTYMIPSAYVPIRTFPMTNIFKLNRRKLKETANKLDISAIRNSKSGPRGNKVDQHLSEDEKKLLEIWTEVLHVSPDTIGNLDDFFRYRRRFFEGDGSEDEFDGAQNEPFSLLDGSIVPRILAVAAEQCQIATGLIEDIMPLTDMQDFYITSQVRQPRCWMSTASFELGPSVDANEVVRLWEQLMAHHPITRTRFVNSPFGLFQVILKSESVIWKSSSDVANLLKDLEGDILGLGFPSHTSGLLINEEQRPSQLIWYANHAVLDQLMLEFLSEELEILCTIGSAGLPSRPPFKRLVQHRYDSDKGKSHKFWHSHLSGANYKALFKDDQVTDLLADSKLSGETELTVPAWFKVSEYAVAMTTLALTLADVTGNEDIAFMLVRSGRVGEMAGSEDVVGPVLTRAPLRISVKWNRSIADLLRDVDRDFQESGKHEIVRLDDFLSASPEAAAHLQHALWLNFRPPTEGLTLGRDALFPVNSDFREGMAERNQIIAVFGEIFRGKLKMDVMWEMKSIPRNTVERLLGGWKAMIQLLSRTEPSLTVGKILDA</sequence>
<dbReference type="InterPro" id="IPR001242">
    <property type="entry name" value="Condensation_dom"/>
</dbReference>
<evidence type="ECO:0000256" key="3">
    <source>
        <dbReference type="ARBA" id="ARBA00022553"/>
    </source>
</evidence>
<gene>
    <name evidence="8" type="ORF">G7Y89_g4407</name>
</gene>
<protein>
    <recommendedName>
        <fullName evidence="7">Major facilitator superfamily (MFS) profile domain-containing protein</fullName>
    </recommendedName>
</protein>
<dbReference type="InterPro" id="IPR036259">
    <property type="entry name" value="MFS_trans_sf"/>
</dbReference>
<feature type="region of interest" description="Disordered" evidence="5">
    <location>
        <begin position="1"/>
        <end position="21"/>
    </location>
</feature>
<dbReference type="Gene3D" id="3.30.300.30">
    <property type="match status" value="1"/>
</dbReference>
<dbReference type="InterPro" id="IPR045851">
    <property type="entry name" value="AMP-bd_C_sf"/>
</dbReference>
<feature type="transmembrane region" description="Helical" evidence="6">
    <location>
        <begin position="76"/>
        <end position="100"/>
    </location>
</feature>
<evidence type="ECO:0000313" key="9">
    <source>
        <dbReference type="Proteomes" id="UP000566819"/>
    </source>
</evidence>
<dbReference type="GO" id="GO:0043041">
    <property type="term" value="P:amino acid activation for nonribosomal peptide biosynthetic process"/>
    <property type="evidence" value="ECO:0007669"/>
    <property type="project" value="TreeGrafter"/>
</dbReference>
<feature type="transmembrane region" description="Helical" evidence="6">
    <location>
        <begin position="431"/>
        <end position="453"/>
    </location>
</feature>
<dbReference type="PROSITE" id="PS00455">
    <property type="entry name" value="AMP_BINDING"/>
    <property type="match status" value="1"/>
</dbReference>
<evidence type="ECO:0000256" key="2">
    <source>
        <dbReference type="ARBA" id="ARBA00022450"/>
    </source>
</evidence>
<dbReference type="OrthoDB" id="416786at2759"/>
<keyword evidence="4" id="KW-0436">Ligase</keyword>
<feature type="transmembrane region" description="Helical" evidence="6">
    <location>
        <begin position="202"/>
        <end position="221"/>
    </location>
</feature>
<dbReference type="GO" id="GO:0016020">
    <property type="term" value="C:membrane"/>
    <property type="evidence" value="ECO:0007669"/>
    <property type="project" value="UniProtKB-SubCell"/>
</dbReference>
<dbReference type="Pfam" id="PF07690">
    <property type="entry name" value="MFS_1"/>
    <property type="match status" value="1"/>
</dbReference>
<evidence type="ECO:0000313" key="8">
    <source>
        <dbReference type="EMBL" id="KAF4633710.1"/>
    </source>
</evidence>
<dbReference type="PANTHER" id="PTHR45527">
    <property type="entry name" value="NONRIBOSOMAL PEPTIDE SYNTHETASE"/>
    <property type="match status" value="1"/>
</dbReference>
<dbReference type="GO" id="GO:0044550">
    <property type="term" value="P:secondary metabolite biosynthetic process"/>
    <property type="evidence" value="ECO:0007669"/>
    <property type="project" value="TreeGrafter"/>
</dbReference>
<keyword evidence="3" id="KW-0597">Phosphoprotein</keyword>
<dbReference type="InterPro" id="IPR020846">
    <property type="entry name" value="MFS_dom"/>
</dbReference>
<organism evidence="8 9">
    <name type="scientific">Cudoniella acicularis</name>
    <dbReference type="NCBI Taxonomy" id="354080"/>
    <lineage>
        <taxon>Eukaryota</taxon>
        <taxon>Fungi</taxon>
        <taxon>Dikarya</taxon>
        <taxon>Ascomycota</taxon>
        <taxon>Pezizomycotina</taxon>
        <taxon>Leotiomycetes</taxon>
        <taxon>Helotiales</taxon>
        <taxon>Tricladiaceae</taxon>
        <taxon>Cudoniella</taxon>
    </lineage>
</organism>
<dbReference type="GO" id="GO:0031177">
    <property type="term" value="F:phosphopantetheine binding"/>
    <property type="evidence" value="ECO:0007669"/>
    <property type="project" value="TreeGrafter"/>
</dbReference>
<dbReference type="PANTHER" id="PTHR45527:SF16">
    <property type="entry name" value="NONRIBOSOMAL PEPTIDE SYNTHASE ATNA-RELATED"/>
    <property type="match status" value="1"/>
</dbReference>
<dbReference type="InterPro" id="IPR020845">
    <property type="entry name" value="AMP-binding_CS"/>
</dbReference>
<keyword evidence="2" id="KW-0596">Phosphopantetheine</keyword>
<dbReference type="Gene3D" id="3.30.559.30">
    <property type="entry name" value="Nonribosomal peptide synthetase, condensation domain"/>
    <property type="match status" value="1"/>
</dbReference>
<evidence type="ECO:0000256" key="5">
    <source>
        <dbReference type="SAM" id="MobiDB-lite"/>
    </source>
</evidence>
<evidence type="ECO:0000256" key="6">
    <source>
        <dbReference type="SAM" id="Phobius"/>
    </source>
</evidence>
<dbReference type="GO" id="GO:0005737">
    <property type="term" value="C:cytoplasm"/>
    <property type="evidence" value="ECO:0007669"/>
    <property type="project" value="TreeGrafter"/>
</dbReference>
<comment type="subcellular location">
    <subcellularLocation>
        <location evidence="1">Membrane</location>
        <topology evidence="1">Multi-pass membrane protein</topology>
    </subcellularLocation>
</comment>
<feature type="transmembrane region" description="Helical" evidence="6">
    <location>
        <begin position="233"/>
        <end position="254"/>
    </location>
</feature>
<keyword evidence="9" id="KW-1185">Reference proteome</keyword>
<dbReference type="GO" id="GO:0022857">
    <property type="term" value="F:transmembrane transporter activity"/>
    <property type="evidence" value="ECO:0007669"/>
    <property type="project" value="InterPro"/>
</dbReference>
<name>A0A8H4RPI9_9HELO</name>
<dbReference type="SUPFAM" id="SSF56801">
    <property type="entry name" value="Acetyl-CoA synthetase-like"/>
    <property type="match status" value="1"/>
</dbReference>
<dbReference type="InterPro" id="IPR042099">
    <property type="entry name" value="ANL_N_sf"/>
</dbReference>
<evidence type="ECO:0000256" key="4">
    <source>
        <dbReference type="ARBA" id="ARBA00022598"/>
    </source>
</evidence>
<dbReference type="SUPFAM" id="SSF103473">
    <property type="entry name" value="MFS general substrate transporter"/>
    <property type="match status" value="1"/>
</dbReference>
<dbReference type="Pfam" id="PF00501">
    <property type="entry name" value="AMP-binding"/>
    <property type="match status" value="1"/>
</dbReference>
<dbReference type="InterPro" id="IPR011701">
    <property type="entry name" value="MFS"/>
</dbReference>
<dbReference type="CDD" id="cd05918">
    <property type="entry name" value="A_NRPS_SidN3_like"/>
    <property type="match status" value="1"/>
</dbReference>
<feature type="domain" description="Major facilitator superfamily (MFS) profile" evidence="7">
    <location>
        <begin position="78"/>
        <end position="494"/>
    </location>
</feature>
<dbReference type="SUPFAM" id="SSF52777">
    <property type="entry name" value="CoA-dependent acyltransferases"/>
    <property type="match status" value="2"/>
</dbReference>
<dbReference type="Gene3D" id="3.40.50.12780">
    <property type="entry name" value="N-terminal domain of ligase-like"/>
    <property type="match status" value="1"/>
</dbReference>
<dbReference type="Proteomes" id="UP000566819">
    <property type="component" value="Unassembled WGS sequence"/>
</dbReference>
<keyword evidence="6" id="KW-1133">Transmembrane helix</keyword>
<reference evidence="8 9" key="1">
    <citation type="submission" date="2020-03" db="EMBL/GenBank/DDBJ databases">
        <title>Draft Genome Sequence of Cudoniella acicularis.</title>
        <authorList>
            <person name="Buettner E."/>
            <person name="Kellner H."/>
        </authorList>
    </citation>
    <scope>NUCLEOTIDE SEQUENCE [LARGE SCALE GENOMIC DNA]</scope>
    <source>
        <strain evidence="8 9">DSM 108380</strain>
    </source>
</reference>
<keyword evidence="6" id="KW-0472">Membrane</keyword>
<feature type="transmembrane region" description="Helical" evidence="6">
    <location>
        <begin position="170"/>
        <end position="190"/>
    </location>
</feature>
<feature type="transmembrane region" description="Helical" evidence="6">
    <location>
        <begin position="145"/>
        <end position="164"/>
    </location>
</feature>
<dbReference type="Gene3D" id="3.30.559.10">
    <property type="entry name" value="Chloramphenicol acetyltransferase-like domain"/>
    <property type="match status" value="1"/>
</dbReference>
<accession>A0A8H4RPI9</accession>
<feature type="transmembrane region" description="Helical" evidence="6">
    <location>
        <begin position="332"/>
        <end position="351"/>
    </location>
</feature>
<dbReference type="InterPro" id="IPR023213">
    <property type="entry name" value="CAT-like_dom_sf"/>
</dbReference>
<dbReference type="Pfam" id="PF00668">
    <property type="entry name" value="Condensation"/>
    <property type="match status" value="1"/>
</dbReference>
<feature type="transmembrane region" description="Helical" evidence="6">
    <location>
        <begin position="465"/>
        <end position="485"/>
    </location>
</feature>
<evidence type="ECO:0000256" key="1">
    <source>
        <dbReference type="ARBA" id="ARBA00004141"/>
    </source>
</evidence>
<keyword evidence="6" id="KW-0812">Transmembrane</keyword>
<dbReference type="GO" id="GO:0016874">
    <property type="term" value="F:ligase activity"/>
    <property type="evidence" value="ECO:0007669"/>
    <property type="project" value="UniProtKB-KW"/>
</dbReference>
<feature type="compositionally biased region" description="Polar residues" evidence="5">
    <location>
        <begin position="1"/>
        <end position="11"/>
    </location>
</feature>
<feature type="transmembrane region" description="Helical" evidence="6">
    <location>
        <begin position="289"/>
        <end position="312"/>
    </location>
</feature>
<feature type="transmembrane region" description="Helical" evidence="6">
    <location>
        <begin position="372"/>
        <end position="393"/>
    </location>
</feature>
<evidence type="ECO:0000259" key="7">
    <source>
        <dbReference type="PROSITE" id="PS50850"/>
    </source>
</evidence>
<dbReference type="PROSITE" id="PS50850">
    <property type="entry name" value="MFS"/>
    <property type="match status" value="1"/>
</dbReference>
<dbReference type="EMBL" id="JAAMPI010000239">
    <property type="protein sequence ID" value="KAF4633710.1"/>
    <property type="molecule type" value="Genomic_DNA"/>
</dbReference>
<dbReference type="InterPro" id="IPR000873">
    <property type="entry name" value="AMP-dep_synth/lig_dom"/>
</dbReference>
<feature type="transmembrane region" description="Helical" evidence="6">
    <location>
        <begin position="112"/>
        <end position="133"/>
    </location>
</feature>
<comment type="caution">
    <text evidence="8">The sequence shown here is derived from an EMBL/GenBank/DDBJ whole genome shotgun (WGS) entry which is preliminary data.</text>
</comment>